<dbReference type="InterPro" id="IPR004046">
    <property type="entry name" value="GST_C"/>
</dbReference>
<dbReference type="GO" id="GO:0004364">
    <property type="term" value="F:glutathione transferase activity"/>
    <property type="evidence" value="ECO:0007669"/>
    <property type="project" value="UniProtKB-EC"/>
</dbReference>
<evidence type="ECO:0000256" key="1">
    <source>
        <dbReference type="ARBA" id="ARBA00003701"/>
    </source>
</evidence>
<dbReference type="PROSITE" id="PS50404">
    <property type="entry name" value="GST_NTER"/>
    <property type="match status" value="1"/>
</dbReference>
<keyword evidence="9" id="KW-1185">Reference proteome</keyword>
<evidence type="ECO:0000256" key="4">
    <source>
        <dbReference type="ARBA" id="ARBA00022679"/>
    </source>
</evidence>
<sequence length="209" mass="24881">YAQPIRLLLAYTETDFVDRLYNVGPPPTFDKSEWFNEKFKLGLDFPNLPYYFDDNVKLSQTLAILRYLAMKNDLEGKDMNEKIRIALIEQQLVDYRNAWSFLCYDSEFEKIKPEYIASLPEKMKAISNFLADNEWFAGKHLSYVDFLAYELFDVHNYLLPNYLDEYPNLKQFVKRVESLPTIEKYMKSDRFIKYPLNNDQAQFGARHQS</sequence>
<dbReference type="InterPro" id="IPR004045">
    <property type="entry name" value="Glutathione_S-Trfase_N"/>
</dbReference>
<dbReference type="InterPro" id="IPR036282">
    <property type="entry name" value="Glutathione-S-Trfase_C_sf"/>
</dbReference>
<evidence type="ECO:0000256" key="2">
    <source>
        <dbReference type="ARBA" id="ARBA00005861"/>
    </source>
</evidence>
<dbReference type="STRING" id="1965070.A0A3S3PAN9"/>
<comment type="caution">
    <text evidence="8">The sequence shown here is derived from an EMBL/GenBank/DDBJ whole genome shotgun (WGS) entry which is preliminary data.</text>
</comment>
<dbReference type="FunFam" id="1.20.1050.10:FF:000003">
    <property type="entry name" value="Glutathione S-transferase 2"/>
    <property type="match status" value="1"/>
</dbReference>
<feature type="non-terminal residue" evidence="8">
    <location>
        <position position="1"/>
    </location>
</feature>
<dbReference type="Proteomes" id="UP000285301">
    <property type="component" value="Unassembled WGS sequence"/>
</dbReference>
<dbReference type="PANTHER" id="PTHR11571:SF222">
    <property type="entry name" value="GLUTATHIONE TRANSFERASE"/>
    <property type="match status" value="1"/>
</dbReference>
<organism evidence="8 9">
    <name type="scientific">Dinothrombium tinctorium</name>
    <dbReference type="NCBI Taxonomy" id="1965070"/>
    <lineage>
        <taxon>Eukaryota</taxon>
        <taxon>Metazoa</taxon>
        <taxon>Ecdysozoa</taxon>
        <taxon>Arthropoda</taxon>
        <taxon>Chelicerata</taxon>
        <taxon>Arachnida</taxon>
        <taxon>Acari</taxon>
        <taxon>Acariformes</taxon>
        <taxon>Trombidiformes</taxon>
        <taxon>Prostigmata</taxon>
        <taxon>Anystina</taxon>
        <taxon>Parasitengona</taxon>
        <taxon>Trombidioidea</taxon>
        <taxon>Trombidiidae</taxon>
        <taxon>Dinothrombium</taxon>
    </lineage>
</organism>
<evidence type="ECO:0000259" key="6">
    <source>
        <dbReference type="PROSITE" id="PS50404"/>
    </source>
</evidence>
<dbReference type="PROSITE" id="PS50405">
    <property type="entry name" value="GST_CTER"/>
    <property type="match status" value="1"/>
</dbReference>
<evidence type="ECO:0000313" key="8">
    <source>
        <dbReference type="EMBL" id="RWS15789.1"/>
    </source>
</evidence>
<dbReference type="GO" id="GO:0042802">
    <property type="term" value="F:identical protein binding"/>
    <property type="evidence" value="ECO:0007669"/>
    <property type="project" value="UniProtKB-ARBA"/>
</dbReference>
<feature type="domain" description="GST N-terminal" evidence="6">
    <location>
        <begin position="1"/>
        <end position="76"/>
    </location>
</feature>
<reference evidence="8 9" key="1">
    <citation type="journal article" date="2018" name="Gigascience">
        <title>Genomes of trombidid mites reveal novel predicted allergens and laterally-transferred genes associated with secondary metabolism.</title>
        <authorList>
            <person name="Dong X."/>
            <person name="Chaisiri K."/>
            <person name="Xia D."/>
            <person name="Armstrong S.D."/>
            <person name="Fang Y."/>
            <person name="Donnelly M.J."/>
            <person name="Kadowaki T."/>
            <person name="McGarry J.W."/>
            <person name="Darby A.C."/>
            <person name="Makepeace B.L."/>
        </authorList>
    </citation>
    <scope>NUCLEOTIDE SEQUENCE [LARGE SCALE GENOMIC DNA]</scope>
    <source>
        <strain evidence="8">UoL-WK</strain>
    </source>
</reference>
<dbReference type="InterPro" id="IPR050213">
    <property type="entry name" value="GST_superfamily"/>
</dbReference>
<accession>A0A3S3PAN9</accession>
<dbReference type="SUPFAM" id="SSF47616">
    <property type="entry name" value="GST C-terminal domain-like"/>
    <property type="match status" value="1"/>
</dbReference>
<dbReference type="Gene3D" id="3.40.30.10">
    <property type="entry name" value="Glutaredoxin"/>
    <property type="match status" value="1"/>
</dbReference>
<dbReference type="EMBL" id="NCKU01000364">
    <property type="protein sequence ID" value="RWS15789.1"/>
    <property type="molecule type" value="Genomic_DNA"/>
</dbReference>
<evidence type="ECO:0000256" key="3">
    <source>
        <dbReference type="ARBA" id="ARBA00012452"/>
    </source>
</evidence>
<dbReference type="InterPro" id="IPR036249">
    <property type="entry name" value="Thioredoxin-like_sf"/>
</dbReference>
<dbReference type="GO" id="GO:0006749">
    <property type="term" value="P:glutathione metabolic process"/>
    <property type="evidence" value="ECO:0007669"/>
    <property type="project" value="TreeGrafter"/>
</dbReference>
<gene>
    <name evidence="8" type="ORF">B4U79_00580</name>
</gene>
<evidence type="ECO:0000259" key="7">
    <source>
        <dbReference type="PROSITE" id="PS50405"/>
    </source>
</evidence>
<dbReference type="PRINTS" id="PR01267">
    <property type="entry name" value="GSTRNSFRASEM"/>
</dbReference>
<comment type="catalytic activity">
    <reaction evidence="5">
        <text>RX + glutathione = an S-substituted glutathione + a halide anion + H(+)</text>
        <dbReference type="Rhea" id="RHEA:16437"/>
        <dbReference type="ChEBI" id="CHEBI:15378"/>
        <dbReference type="ChEBI" id="CHEBI:16042"/>
        <dbReference type="ChEBI" id="CHEBI:17792"/>
        <dbReference type="ChEBI" id="CHEBI:57925"/>
        <dbReference type="ChEBI" id="CHEBI:90779"/>
        <dbReference type="EC" id="2.5.1.18"/>
    </reaction>
</comment>
<dbReference type="SUPFAM" id="SSF52833">
    <property type="entry name" value="Thioredoxin-like"/>
    <property type="match status" value="1"/>
</dbReference>
<dbReference type="PANTHER" id="PTHR11571">
    <property type="entry name" value="GLUTATHIONE S-TRANSFERASE"/>
    <property type="match status" value="1"/>
</dbReference>
<feature type="domain" description="GST C-terminal" evidence="7">
    <location>
        <begin position="78"/>
        <end position="196"/>
    </location>
</feature>
<dbReference type="InterPro" id="IPR010987">
    <property type="entry name" value="Glutathione-S-Trfase_C-like"/>
</dbReference>
<evidence type="ECO:0000256" key="5">
    <source>
        <dbReference type="ARBA" id="ARBA00047960"/>
    </source>
</evidence>
<comment type="similarity">
    <text evidence="2">Belongs to the GST superfamily. Mu family.</text>
</comment>
<keyword evidence="4 8" id="KW-0808">Transferase</keyword>
<dbReference type="SFLD" id="SFLDS00019">
    <property type="entry name" value="Glutathione_Transferase_(cytos"/>
    <property type="match status" value="1"/>
</dbReference>
<dbReference type="InterPro" id="IPR003081">
    <property type="entry name" value="GST_mu"/>
</dbReference>
<dbReference type="Gene3D" id="1.20.1050.10">
    <property type="match status" value="1"/>
</dbReference>
<dbReference type="Pfam" id="PF14497">
    <property type="entry name" value="GST_C_3"/>
    <property type="match status" value="1"/>
</dbReference>
<dbReference type="AlphaFoldDB" id="A0A3S3PAN9"/>
<dbReference type="EC" id="2.5.1.18" evidence="3"/>
<dbReference type="Pfam" id="PF02798">
    <property type="entry name" value="GST_N"/>
    <property type="match status" value="1"/>
</dbReference>
<name>A0A3S3PAN9_9ACAR</name>
<comment type="function">
    <text evidence="1">Conjugation of reduced glutathione to a wide number of exogenous and endogenous hydrophobic electrophiles.</text>
</comment>
<protein>
    <recommendedName>
        <fullName evidence="3">glutathione transferase</fullName>
        <ecNumber evidence="3">2.5.1.18</ecNumber>
    </recommendedName>
</protein>
<dbReference type="InterPro" id="IPR040079">
    <property type="entry name" value="Glutathione_S-Trfase"/>
</dbReference>
<proteinExistence type="inferred from homology"/>
<dbReference type="OrthoDB" id="4951845at2759"/>
<evidence type="ECO:0000313" key="9">
    <source>
        <dbReference type="Proteomes" id="UP000285301"/>
    </source>
</evidence>